<feature type="transmembrane region" description="Helical" evidence="1">
    <location>
        <begin position="408"/>
        <end position="426"/>
    </location>
</feature>
<feature type="transmembrane region" description="Helical" evidence="1">
    <location>
        <begin position="376"/>
        <end position="396"/>
    </location>
</feature>
<dbReference type="EMBL" id="SIJB01000014">
    <property type="protein sequence ID" value="NBI28482.1"/>
    <property type="molecule type" value="Genomic_DNA"/>
</dbReference>
<dbReference type="SUPFAM" id="SSF53649">
    <property type="entry name" value="Alkaline phosphatase-like"/>
    <property type="match status" value="1"/>
</dbReference>
<evidence type="ECO:0000313" key="3">
    <source>
        <dbReference type="Proteomes" id="UP000448943"/>
    </source>
</evidence>
<keyword evidence="1" id="KW-1133">Transmembrane helix</keyword>
<dbReference type="InterPro" id="IPR017850">
    <property type="entry name" value="Alkaline_phosphatase_core_sf"/>
</dbReference>
<feature type="transmembrane region" description="Helical" evidence="1">
    <location>
        <begin position="581"/>
        <end position="602"/>
    </location>
</feature>
<organism evidence="2 3">
    <name type="scientific">Chengkuizengella marina</name>
    <dbReference type="NCBI Taxonomy" id="2507566"/>
    <lineage>
        <taxon>Bacteria</taxon>
        <taxon>Bacillati</taxon>
        <taxon>Bacillota</taxon>
        <taxon>Bacilli</taxon>
        <taxon>Bacillales</taxon>
        <taxon>Paenibacillaceae</taxon>
        <taxon>Chengkuizengella</taxon>
    </lineage>
</organism>
<feature type="transmembrane region" description="Helical" evidence="1">
    <location>
        <begin position="528"/>
        <end position="546"/>
    </location>
</feature>
<gene>
    <name evidence="2" type="ORF">ERL59_05890</name>
</gene>
<dbReference type="Proteomes" id="UP000448943">
    <property type="component" value="Unassembled WGS sequence"/>
</dbReference>
<name>A0A6N9Q063_9BACL</name>
<reference evidence="2 3" key="1">
    <citation type="submission" date="2019-01" db="EMBL/GenBank/DDBJ databases">
        <title>Chengkuizengella sp. nov., isolated from deep-sea sediment of East Pacific Ocean.</title>
        <authorList>
            <person name="Yang J."/>
            <person name="Lai Q."/>
            <person name="Shao Z."/>
        </authorList>
    </citation>
    <scope>NUCLEOTIDE SEQUENCE [LARGE SCALE GENOMIC DNA]</scope>
    <source>
        <strain evidence="2 3">YPA3-1-1</strain>
    </source>
</reference>
<sequence length="733" mass="83221">MIFLVFDEISASTFTESEKNKVIVVSIPGLSFNEFSKEQLQVLPSLSFLFEQSKVGAMNVRINGGNIDDVYVSLGAGVPTKSRSDIKALHLDEKVDGESAYEKYARYVGSLHEKVEIVVPEISLLYELNEDNRYQTQIGLLGETLKQNEKNIYVYGNRDRGIVSNESHNEKKRSSAQMIMDKKGLISYGNIGKQTLTINKKRPFSVQTNYQWIFEQLKSVKNNSMILIELGDLDRLYVDKLYYSPARFYQLQQEVLKELDEFLGEIINDMNPEDSMILFSPQVHRDAKEVKLLLTPFIYYDKQITPGLLTSSTTKRTGIVSHVDMAPSLLKLFQTSTPSGIMGNTIMAEENDQKNVHWLVEEIKKIQNIYQLRPKLLYSFVTYEVIVLIISLLFVIKGLRQGIPFIKPFLFSLLIAPLVMLWMGYFSGLSSLIQIIFFLAVTILLSMMFQYFSIISMLTIISFSTSFMILMDGLLGAYAMKHSVLGYDVMIGARYYGIGNEFMGVLIGSTALAATMFFHVTYLKYNRLTKWLIAVYFLIVIFYLGAPFLGTNAGGTITAIVTFSILWIKCFKEKWVSSIHWLKFTVLSAILGFISLIVLWILNDVMITDQNKVSHIGKAMNGLFSGNVQQIIDIAIRKISINWLLIRVSAWSKVFLTSLVVIVFFVLKPNGRFKKWHDKYYSFMIGFSATTIGTIVVFFINDSGIVAAATMIVYVAIPMLLLKLNDKGREVEN</sequence>
<feature type="transmembrane region" description="Helical" evidence="1">
    <location>
        <begin position="432"/>
        <end position="452"/>
    </location>
</feature>
<dbReference type="AlphaFoldDB" id="A0A6N9Q063"/>
<feature type="transmembrane region" description="Helical" evidence="1">
    <location>
        <begin position="650"/>
        <end position="668"/>
    </location>
</feature>
<feature type="transmembrane region" description="Helical" evidence="1">
    <location>
        <begin position="459"/>
        <end position="480"/>
    </location>
</feature>
<evidence type="ECO:0000313" key="2">
    <source>
        <dbReference type="EMBL" id="NBI28482.1"/>
    </source>
</evidence>
<accession>A0A6N9Q063</accession>
<keyword evidence="1" id="KW-0472">Membrane</keyword>
<feature type="transmembrane region" description="Helical" evidence="1">
    <location>
        <begin position="705"/>
        <end position="722"/>
    </location>
</feature>
<comment type="caution">
    <text evidence="2">The sequence shown here is derived from an EMBL/GenBank/DDBJ whole genome shotgun (WGS) entry which is preliminary data.</text>
</comment>
<feature type="transmembrane region" description="Helical" evidence="1">
    <location>
        <begin position="502"/>
        <end position="521"/>
    </location>
</feature>
<proteinExistence type="predicted"/>
<keyword evidence="1" id="KW-0812">Transmembrane</keyword>
<keyword evidence="3" id="KW-1185">Reference proteome</keyword>
<protein>
    <submittedName>
        <fullName evidence="2">Uncharacterized protein</fullName>
    </submittedName>
</protein>
<evidence type="ECO:0000256" key="1">
    <source>
        <dbReference type="SAM" id="Phobius"/>
    </source>
</evidence>
<feature type="transmembrane region" description="Helical" evidence="1">
    <location>
        <begin position="680"/>
        <end position="699"/>
    </location>
</feature>